<evidence type="ECO:0000313" key="12">
    <source>
        <dbReference type="EMBL" id="SNT04150.1"/>
    </source>
</evidence>
<dbReference type="SUPFAM" id="SSF46767">
    <property type="entry name" value="Methylated DNA-protein cysteine methyltransferase, C-terminal domain"/>
    <property type="match status" value="1"/>
</dbReference>
<dbReference type="NCBIfam" id="TIGR00589">
    <property type="entry name" value="ogt"/>
    <property type="match status" value="1"/>
</dbReference>
<dbReference type="Pfam" id="PF02870">
    <property type="entry name" value="Methyltransf_1N"/>
    <property type="match status" value="1"/>
</dbReference>
<dbReference type="InterPro" id="IPR036631">
    <property type="entry name" value="MGMT_N_sf"/>
</dbReference>
<dbReference type="Gene3D" id="1.10.10.10">
    <property type="entry name" value="Winged helix-like DNA-binding domain superfamily/Winged helix DNA-binding domain"/>
    <property type="match status" value="1"/>
</dbReference>
<comment type="catalytic activity">
    <reaction evidence="8 9">
        <text>a 6-O-methyl-2'-deoxyguanosine in DNA + L-cysteinyl-[protein] = S-methyl-L-cysteinyl-[protein] + a 2'-deoxyguanosine in DNA</text>
        <dbReference type="Rhea" id="RHEA:24000"/>
        <dbReference type="Rhea" id="RHEA-COMP:10131"/>
        <dbReference type="Rhea" id="RHEA-COMP:10132"/>
        <dbReference type="Rhea" id="RHEA-COMP:11367"/>
        <dbReference type="Rhea" id="RHEA-COMP:11368"/>
        <dbReference type="ChEBI" id="CHEBI:29950"/>
        <dbReference type="ChEBI" id="CHEBI:82612"/>
        <dbReference type="ChEBI" id="CHEBI:85445"/>
        <dbReference type="ChEBI" id="CHEBI:85448"/>
        <dbReference type="EC" id="2.1.1.63"/>
    </reaction>
</comment>
<dbReference type="FunFam" id="1.10.10.10:FF:000214">
    <property type="entry name" value="Methylated-DNA--protein-cysteine methyltransferase"/>
    <property type="match status" value="1"/>
</dbReference>
<evidence type="ECO:0000256" key="9">
    <source>
        <dbReference type="HAMAP-Rule" id="MF_00772"/>
    </source>
</evidence>
<evidence type="ECO:0000256" key="7">
    <source>
        <dbReference type="ARBA" id="ARBA00023204"/>
    </source>
</evidence>
<dbReference type="EMBL" id="FZOJ01000035">
    <property type="protein sequence ID" value="SNT04150.1"/>
    <property type="molecule type" value="Genomic_DNA"/>
</dbReference>
<dbReference type="InterPro" id="IPR036217">
    <property type="entry name" value="MethylDNA_cys_MeTrfase_DNAb"/>
</dbReference>
<name>A0A239JEA2_9FIRM</name>
<keyword evidence="7 9" id="KW-0234">DNA repair</keyword>
<dbReference type="GO" id="GO:0005737">
    <property type="term" value="C:cytoplasm"/>
    <property type="evidence" value="ECO:0007669"/>
    <property type="project" value="UniProtKB-SubCell"/>
</dbReference>
<comment type="similarity">
    <text evidence="2 9">Belongs to the MGMT family.</text>
</comment>
<evidence type="ECO:0000259" key="10">
    <source>
        <dbReference type="Pfam" id="PF01035"/>
    </source>
</evidence>
<keyword evidence="13" id="KW-1185">Reference proteome</keyword>
<dbReference type="EC" id="2.1.1.63" evidence="9"/>
<dbReference type="Proteomes" id="UP000198304">
    <property type="component" value="Unassembled WGS sequence"/>
</dbReference>
<evidence type="ECO:0000256" key="5">
    <source>
        <dbReference type="ARBA" id="ARBA00022679"/>
    </source>
</evidence>
<evidence type="ECO:0000256" key="1">
    <source>
        <dbReference type="ARBA" id="ARBA00001286"/>
    </source>
</evidence>
<dbReference type="AlphaFoldDB" id="A0A239JEA2"/>
<dbReference type="OrthoDB" id="9789813at2"/>
<dbReference type="PROSITE" id="PS00374">
    <property type="entry name" value="MGMT"/>
    <property type="match status" value="1"/>
</dbReference>
<reference evidence="13" key="1">
    <citation type="submission" date="2017-06" db="EMBL/GenBank/DDBJ databases">
        <authorList>
            <person name="Varghese N."/>
            <person name="Submissions S."/>
        </authorList>
    </citation>
    <scope>NUCLEOTIDE SEQUENCE [LARGE SCALE GENOMIC DNA]</scope>
    <source>
        <strain evidence="13">SCA</strain>
    </source>
</reference>
<comment type="function">
    <text evidence="9">Involved in the cellular defense against the biological effects of O6-methylguanine (O6-MeG) and O4-methylthymine (O4-MeT) in DNA. Repairs the methylated nucleobase in DNA by stoichiometrically transferring the methyl group to a cysteine residue in the enzyme. This is a suicide reaction: the enzyme is irreversibly inactivated.</text>
</comment>
<dbReference type="InterPro" id="IPR001497">
    <property type="entry name" value="MethylDNA_cys_MeTrfase_AS"/>
</dbReference>
<dbReference type="Gene3D" id="3.30.160.70">
    <property type="entry name" value="Methylated DNA-protein cysteine methyltransferase domain"/>
    <property type="match status" value="1"/>
</dbReference>
<feature type="domain" description="Methylguanine DNA methyltransferase ribonuclease-like" evidence="11">
    <location>
        <begin position="5"/>
        <end position="67"/>
    </location>
</feature>
<feature type="active site" description="Nucleophile; methyl group acceptor" evidence="9">
    <location>
        <position position="123"/>
    </location>
</feature>
<dbReference type="GO" id="GO:0003908">
    <property type="term" value="F:methylated-DNA-[protein]-cysteine S-methyltransferase activity"/>
    <property type="evidence" value="ECO:0007669"/>
    <property type="project" value="UniProtKB-UniRule"/>
</dbReference>
<dbReference type="InterPro" id="IPR008332">
    <property type="entry name" value="MethylG_MeTrfase_N"/>
</dbReference>
<evidence type="ECO:0000256" key="4">
    <source>
        <dbReference type="ARBA" id="ARBA00022603"/>
    </source>
</evidence>
<dbReference type="InterPro" id="IPR014048">
    <property type="entry name" value="MethylDNA_cys_MeTrfase_DNA-bd"/>
</dbReference>
<dbReference type="GO" id="GO:0006307">
    <property type="term" value="P:DNA alkylation repair"/>
    <property type="evidence" value="ECO:0007669"/>
    <property type="project" value="UniProtKB-UniRule"/>
</dbReference>
<gene>
    <name evidence="12" type="ORF">SAMN05446037_10358</name>
</gene>
<keyword evidence="3 9" id="KW-0963">Cytoplasm</keyword>
<dbReference type="SUPFAM" id="SSF53155">
    <property type="entry name" value="Methylated DNA-protein cysteine methyltransferase domain"/>
    <property type="match status" value="1"/>
</dbReference>
<comment type="catalytic activity">
    <reaction evidence="1 9">
        <text>a 4-O-methyl-thymidine in DNA + L-cysteinyl-[protein] = a thymidine in DNA + S-methyl-L-cysteinyl-[protein]</text>
        <dbReference type="Rhea" id="RHEA:53428"/>
        <dbReference type="Rhea" id="RHEA-COMP:10131"/>
        <dbReference type="Rhea" id="RHEA-COMP:10132"/>
        <dbReference type="Rhea" id="RHEA-COMP:13555"/>
        <dbReference type="Rhea" id="RHEA-COMP:13556"/>
        <dbReference type="ChEBI" id="CHEBI:29950"/>
        <dbReference type="ChEBI" id="CHEBI:82612"/>
        <dbReference type="ChEBI" id="CHEBI:137386"/>
        <dbReference type="ChEBI" id="CHEBI:137387"/>
        <dbReference type="EC" id="2.1.1.63"/>
    </reaction>
</comment>
<evidence type="ECO:0000259" key="11">
    <source>
        <dbReference type="Pfam" id="PF02870"/>
    </source>
</evidence>
<organism evidence="12 13">
    <name type="scientific">Anaerovirgula multivorans</name>
    <dbReference type="NCBI Taxonomy" id="312168"/>
    <lineage>
        <taxon>Bacteria</taxon>
        <taxon>Bacillati</taxon>
        <taxon>Bacillota</taxon>
        <taxon>Clostridia</taxon>
        <taxon>Peptostreptococcales</taxon>
        <taxon>Natronincolaceae</taxon>
        <taxon>Anaerovirgula</taxon>
    </lineage>
</organism>
<dbReference type="Pfam" id="PF01035">
    <property type="entry name" value="DNA_binding_1"/>
    <property type="match status" value="1"/>
</dbReference>
<dbReference type="RefSeq" id="WP_089284957.1">
    <property type="nucleotide sequence ID" value="NZ_FZOJ01000035.1"/>
</dbReference>
<feature type="domain" description="Methylated-DNA-[protein]-cysteine S-methyltransferase DNA binding" evidence="10">
    <location>
        <begin position="73"/>
        <end position="150"/>
    </location>
</feature>
<evidence type="ECO:0000313" key="13">
    <source>
        <dbReference type="Proteomes" id="UP000198304"/>
    </source>
</evidence>
<evidence type="ECO:0000256" key="3">
    <source>
        <dbReference type="ARBA" id="ARBA00022490"/>
    </source>
</evidence>
<keyword evidence="4 9" id="KW-0489">Methyltransferase</keyword>
<dbReference type="PANTHER" id="PTHR10815">
    <property type="entry name" value="METHYLATED-DNA--PROTEIN-CYSTEINE METHYLTRANSFERASE"/>
    <property type="match status" value="1"/>
</dbReference>
<evidence type="ECO:0000256" key="8">
    <source>
        <dbReference type="ARBA" id="ARBA00049348"/>
    </source>
</evidence>
<sequence length="150" mass="16750">MNIYFYESDIGKIGIAEKDGRITNLYFENDKLPQDIQICETPILKEAAQQLKSYLVGKLKKFSVPITPTGTVFMEQVWTSLCEIPYGETVSYKDIAAKIGNPNAARAIGLANNRNPIPIFIPCHRVIGTNGSLIGYRGGIELKKRLLEME</sequence>
<protein>
    <recommendedName>
        <fullName evidence="9">Methylated-DNA--protein-cysteine methyltransferase</fullName>
        <ecNumber evidence="9">2.1.1.63</ecNumber>
    </recommendedName>
    <alternativeName>
        <fullName evidence="9">6-O-methylguanine-DNA methyltransferase</fullName>
        <shortName evidence="9">MGMT</shortName>
    </alternativeName>
    <alternativeName>
        <fullName evidence="9">O-6-methylguanine-DNA-alkyltransferase</fullName>
    </alternativeName>
</protein>
<accession>A0A239JEA2</accession>
<comment type="subcellular location">
    <subcellularLocation>
        <location evidence="9">Cytoplasm</location>
    </subcellularLocation>
</comment>
<proteinExistence type="inferred from homology"/>
<keyword evidence="5 9" id="KW-0808">Transferase</keyword>
<evidence type="ECO:0000256" key="6">
    <source>
        <dbReference type="ARBA" id="ARBA00022763"/>
    </source>
</evidence>
<dbReference type="PANTHER" id="PTHR10815:SF5">
    <property type="entry name" value="METHYLATED-DNA--PROTEIN-CYSTEINE METHYLTRANSFERASE"/>
    <property type="match status" value="1"/>
</dbReference>
<keyword evidence="6 9" id="KW-0227">DNA damage</keyword>
<dbReference type="CDD" id="cd06445">
    <property type="entry name" value="ATase"/>
    <property type="match status" value="1"/>
</dbReference>
<comment type="miscellaneous">
    <text evidence="9">This enzyme catalyzes only one turnover and therefore is not strictly catalytic. According to one definition, an enzyme is a biocatalyst that acts repeatedly and over many reaction cycles.</text>
</comment>
<evidence type="ECO:0000256" key="2">
    <source>
        <dbReference type="ARBA" id="ARBA00008711"/>
    </source>
</evidence>
<dbReference type="GO" id="GO:0032259">
    <property type="term" value="P:methylation"/>
    <property type="evidence" value="ECO:0007669"/>
    <property type="project" value="UniProtKB-KW"/>
</dbReference>
<dbReference type="InterPro" id="IPR036388">
    <property type="entry name" value="WH-like_DNA-bd_sf"/>
</dbReference>
<dbReference type="HAMAP" id="MF_00772">
    <property type="entry name" value="OGT"/>
    <property type="match status" value="1"/>
</dbReference>
<dbReference type="InterPro" id="IPR023546">
    <property type="entry name" value="MGMT"/>
</dbReference>